<gene>
    <name evidence="2" type="ORF">CB5_LOCUS3113</name>
</gene>
<dbReference type="PANTHER" id="PTHR36022">
    <property type="entry name" value="GPI-ANCHORED ADHESIN-LIKE PROTEIN"/>
    <property type="match status" value="1"/>
</dbReference>
<feature type="compositionally biased region" description="Polar residues" evidence="1">
    <location>
        <begin position="158"/>
        <end position="169"/>
    </location>
</feature>
<feature type="compositionally biased region" description="Low complexity" evidence="1">
    <location>
        <begin position="72"/>
        <end position="81"/>
    </location>
</feature>
<accession>A0A6V7NMR5</accession>
<dbReference type="EMBL" id="LR862140">
    <property type="protein sequence ID" value="CAD1819902.1"/>
    <property type="molecule type" value="Genomic_DNA"/>
</dbReference>
<protein>
    <submittedName>
        <fullName evidence="2">Uncharacterized protein</fullName>
    </submittedName>
</protein>
<name>A0A6V7NMR5_ANACO</name>
<proteinExistence type="predicted"/>
<feature type="region of interest" description="Disordered" evidence="1">
    <location>
        <begin position="1"/>
        <end position="169"/>
    </location>
</feature>
<feature type="region of interest" description="Disordered" evidence="1">
    <location>
        <begin position="355"/>
        <end position="386"/>
    </location>
</feature>
<reference evidence="2" key="1">
    <citation type="submission" date="2020-07" db="EMBL/GenBank/DDBJ databases">
        <authorList>
            <person name="Lin J."/>
        </authorList>
    </citation>
    <scope>NUCLEOTIDE SEQUENCE</scope>
</reference>
<evidence type="ECO:0000313" key="2">
    <source>
        <dbReference type="EMBL" id="CAD1819902.1"/>
    </source>
</evidence>
<sequence>MNKPSKLGVLGGRRSSEAEVEMKGTTTKTTKTTKTKPSPRRSPLTDINGGSRPPLSGSGEAPRSGCFRFLLSNSSSSSSSSKNPIARSNPTLSTPRSAPPNPRTLPSGNPRNPPKKTTRPSGSKKPSPELSFEVGFHGDGATTPEKTKKAEAKPSLISPKSGTSATPPIQASISPEVPCASSVAPTPVCFAAGHVVAGVHDRRKCRPRGILAVGRDEPAESMELREKRFDESPLSSVPPPLAGASIHWLSSSPGDPSSSFSSYSKAHCEAEASVNWLLSPCEDGGESIHKEEELILPKCSFSAANFSADLWRFSHGDASPLQTTPSSGFGIQKTPTTDSSLSPFSMILKRASKSSMPKLPRVQQESGGYRYGPNAERSPFSGESSWTDNTCNVNSTAKQAPNFSVHEVDAISEVLESISLSSKRMDSDEASLLALSGHSFQFGPQETPFESVDLSCFRKPFCDNSISGRKVRSTTRISWREGLVSRIFEMGELDCCQWLSDDEDEFDHERISLSKDGGNREAACGFGSVEFTCSGSGHKEGAEIISSGPISCSDSISTEGAELISSDDSNWTLFYKNNLFVFGKCEQGGNGIFRFAFSW</sequence>
<dbReference type="PANTHER" id="PTHR36022:SF1">
    <property type="entry name" value="GPI-ANCHORED ADHESIN-LIKE PROTEIN"/>
    <property type="match status" value="1"/>
</dbReference>
<dbReference type="AlphaFoldDB" id="A0A6V7NMR5"/>
<organism evidence="2">
    <name type="scientific">Ananas comosus var. bracteatus</name>
    <name type="common">red pineapple</name>
    <dbReference type="NCBI Taxonomy" id="296719"/>
    <lineage>
        <taxon>Eukaryota</taxon>
        <taxon>Viridiplantae</taxon>
        <taxon>Streptophyta</taxon>
        <taxon>Embryophyta</taxon>
        <taxon>Tracheophyta</taxon>
        <taxon>Spermatophyta</taxon>
        <taxon>Magnoliopsida</taxon>
        <taxon>Liliopsida</taxon>
        <taxon>Poales</taxon>
        <taxon>Bromeliaceae</taxon>
        <taxon>Bromelioideae</taxon>
        <taxon>Ananas</taxon>
    </lineage>
</organism>
<feature type="compositionally biased region" description="Polar residues" evidence="1">
    <location>
        <begin position="82"/>
        <end position="96"/>
    </location>
</feature>
<evidence type="ECO:0000256" key="1">
    <source>
        <dbReference type="SAM" id="MobiDB-lite"/>
    </source>
</evidence>